<sequence length="436" mass="48464" precursor="true">MLNASTLVFKSVRHAAAFLLLLAMISPASAQPEGYNYDESKVPDYELPEVLKTEAGKTVETAEQWTNQRRPEVLRLFEQHVFGRVPEKLTTIRTRVRSRNDDAVGGKAIRREITVFFTADDDGPSMDILLYTPKSATKAVPCFLGYNFHGNHSIDPDPAIHITESWVRNDKDRGNIDHKATEASRGKSSSRWPVEMIVSRGYGLATIYYGDVDPDTDDGFKNGIHAVTEADRGDAERAGDAGGSISAWSLGLSHALDVLTQDSLVDGDRVAVFGHSRLGKTSLWAGATDPRFAMVISNDSGCGGAALARRRFGETVKRINTSFPHWFCKNHRQYNDNEDAMPVDHHMLMALMAPRPVYVASAQEDTWADPRGEMLSLYHAGPVYALFGRKGLPTAEMPDVNKPIHTDVGYHIRTGKHDVTDFDWTQYMNFADQHLK</sequence>
<keyword evidence="7" id="KW-1185">Reference proteome</keyword>
<dbReference type="RefSeq" id="WP_229360865.1">
    <property type="nucleotide sequence ID" value="NZ_CP017641.1"/>
</dbReference>
<dbReference type="Pfam" id="PF22244">
    <property type="entry name" value="GCE_fung"/>
    <property type="match status" value="1"/>
</dbReference>
<reference evidence="6 7" key="1">
    <citation type="journal article" date="2016" name="Front. Microbiol.">
        <title>Fuerstia marisgermanicae gen. nov., sp. nov., an Unusual Member of the Phylum Planctomycetes from the German Wadden Sea.</title>
        <authorList>
            <person name="Kohn T."/>
            <person name="Heuer A."/>
            <person name="Jogler M."/>
            <person name="Vollmers J."/>
            <person name="Boedeker C."/>
            <person name="Bunk B."/>
            <person name="Rast P."/>
            <person name="Borchert D."/>
            <person name="Glockner I."/>
            <person name="Freese H.M."/>
            <person name="Klenk H.P."/>
            <person name="Overmann J."/>
            <person name="Kaster A.K."/>
            <person name="Rohde M."/>
            <person name="Wiegand S."/>
            <person name="Jogler C."/>
        </authorList>
    </citation>
    <scope>NUCLEOTIDE SEQUENCE [LARGE SCALE GENOMIC DNA]</scope>
    <source>
        <strain evidence="6 7">NH11</strain>
    </source>
</reference>
<dbReference type="InterPro" id="IPR054579">
    <property type="entry name" value="GCE-like_dom"/>
</dbReference>
<dbReference type="EMBL" id="CP017641">
    <property type="protein sequence ID" value="APZ91689.1"/>
    <property type="molecule type" value="Genomic_DNA"/>
</dbReference>
<dbReference type="Gene3D" id="3.40.50.1820">
    <property type="entry name" value="alpha/beta hydrolase"/>
    <property type="match status" value="1"/>
</dbReference>
<keyword evidence="2 4" id="KW-0732">Signal</keyword>
<dbReference type="InterPro" id="IPR029058">
    <property type="entry name" value="AB_hydrolase_fold"/>
</dbReference>
<accession>A0A1P8WCB0</accession>
<keyword evidence="1" id="KW-0719">Serine esterase</keyword>
<evidence type="ECO:0000313" key="7">
    <source>
        <dbReference type="Proteomes" id="UP000187735"/>
    </source>
</evidence>
<organism evidence="6 7">
    <name type="scientific">Fuerstiella marisgermanici</name>
    <dbReference type="NCBI Taxonomy" id="1891926"/>
    <lineage>
        <taxon>Bacteria</taxon>
        <taxon>Pseudomonadati</taxon>
        <taxon>Planctomycetota</taxon>
        <taxon>Planctomycetia</taxon>
        <taxon>Planctomycetales</taxon>
        <taxon>Planctomycetaceae</taxon>
        <taxon>Fuerstiella</taxon>
    </lineage>
</organism>
<evidence type="ECO:0000313" key="6">
    <source>
        <dbReference type="EMBL" id="APZ91689.1"/>
    </source>
</evidence>
<evidence type="ECO:0000256" key="1">
    <source>
        <dbReference type="ARBA" id="ARBA00022487"/>
    </source>
</evidence>
<protein>
    <recommendedName>
        <fullName evidence="5">4-O-methyl-glucuronoyl methylesterase-like domain-containing protein</fullName>
    </recommendedName>
</protein>
<feature type="signal peptide" evidence="4">
    <location>
        <begin position="1"/>
        <end position="30"/>
    </location>
</feature>
<evidence type="ECO:0000256" key="2">
    <source>
        <dbReference type="ARBA" id="ARBA00022729"/>
    </source>
</evidence>
<dbReference type="KEGG" id="fmr:Fuma_01280"/>
<dbReference type="AlphaFoldDB" id="A0A1P8WCB0"/>
<name>A0A1P8WCB0_9PLAN</name>
<evidence type="ECO:0000256" key="4">
    <source>
        <dbReference type="SAM" id="SignalP"/>
    </source>
</evidence>
<feature type="domain" description="4-O-methyl-glucuronoyl methylesterase-like" evidence="5">
    <location>
        <begin position="242"/>
        <end position="388"/>
    </location>
</feature>
<dbReference type="SUPFAM" id="SSF53474">
    <property type="entry name" value="alpha/beta-Hydrolases"/>
    <property type="match status" value="1"/>
</dbReference>
<dbReference type="Proteomes" id="UP000187735">
    <property type="component" value="Chromosome"/>
</dbReference>
<dbReference type="GO" id="GO:0052689">
    <property type="term" value="F:carboxylic ester hydrolase activity"/>
    <property type="evidence" value="ECO:0007669"/>
    <property type="project" value="UniProtKB-KW"/>
</dbReference>
<keyword evidence="3" id="KW-0378">Hydrolase</keyword>
<evidence type="ECO:0000259" key="5">
    <source>
        <dbReference type="Pfam" id="PF22244"/>
    </source>
</evidence>
<evidence type="ECO:0000256" key="3">
    <source>
        <dbReference type="ARBA" id="ARBA00022801"/>
    </source>
</evidence>
<feature type="chain" id="PRO_5011981079" description="4-O-methyl-glucuronoyl methylesterase-like domain-containing protein" evidence="4">
    <location>
        <begin position="31"/>
        <end position="436"/>
    </location>
</feature>
<proteinExistence type="predicted"/>
<gene>
    <name evidence="6" type="ORF">Fuma_01280</name>
</gene>
<dbReference type="STRING" id="1891926.Fuma_01280"/>